<dbReference type="Gene3D" id="2.40.30.170">
    <property type="match status" value="1"/>
</dbReference>
<dbReference type="NCBIfam" id="TIGR01730">
    <property type="entry name" value="RND_mfp"/>
    <property type="match status" value="1"/>
</dbReference>
<evidence type="ECO:0000259" key="5">
    <source>
        <dbReference type="Pfam" id="PF25917"/>
    </source>
</evidence>
<dbReference type="EMBL" id="BAEN01000038">
    <property type="protein sequence ID" value="GAC14595.1"/>
    <property type="molecule type" value="Genomic_DNA"/>
</dbReference>
<gene>
    <name evidence="7" type="ORF">GLIP_1967</name>
</gene>
<evidence type="ECO:0000259" key="6">
    <source>
        <dbReference type="Pfam" id="PF25967"/>
    </source>
</evidence>
<dbReference type="Pfam" id="PF25967">
    <property type="entry name" value="RND-MFP_C"/>
    <property type="match status" value="1"/>
</dbReference>
<dbReference type="Proteomes" id="UP000006334">
    <property type="component" value="Unassembled WGS sequence"/>
</dbReference>
<proteinExistence type="inferred from homology"/>
<dbReference type="Gene3D" id="2.40.50.100">
    <property type="match status" value="1"/>
</dbReference>
<dbReference type="PANTHER" id="PTHR30469:SF12">
    <property type="entry name" value="MULTIDRUG RESISTANCE PROTEIN MDTA"/>
    <property type="match status" value="1"/>
</dbReference>
<dbReference type="RefSeq" id="WP_008844411.1">
    <property type="nucleotide sequence ID" value="NZ_BAEN01000038.1"/>
</dbReference>
<feature type="domain" description="Multidrug resistance protein MdtA-like barrel-sandwich hybrid" evidence="5">
    <location>
        <begin position="74"/>
        <end position="211"/>
    </location>
</feature>
<comment type="subcellular location">
    <subcellularLocation>
        <location evidence="1">Cell envelope</location>
    </subcellularLocation>
</comment>
<dbReference type="InterPro" id="IPR006143">
    <property type="entry name" value="RND_pump_MFP"/>
</dbReference>
<feature type="coiled-coil region" evidence="4">
    <location>
        <begin position="104"/>
        <end position="184"/>
    </location>
</feature>
<evidence type="ECO:0000256" key="3">
    <source>
        <dbReference type="ARBA" id="ARBA00022448"/>
    </source>
</evidence>
<reference evidence="7 8" key="1">
    <citation type="journal article" date="2017" name="Antonie Van Leeuwenhoek">
        <title>Rhizobium rhizosphaerae sp. nov., a novel species isolated from rice rhizosphere.</title>
        <authorList>
            <person name="Zhao J.J."/>
            <person name="Zhang J."/>
            <person name="Zhang R.J."/>
            <person name="Zhang C.W."/>
            <person name="Yin H.Q."/>
            <person name="Zhang X.X."/>
        </authorList>
    </citation>
    <scope>NUCLEOTIDE SEQUENCE [LARGE SCALE GENOMIC DNA]</scope>
    <source>
        <strain evidence="7 8">E3</strain>
    </source>
</reference>
<dbReference type="InterPro" id="IPR058627">
    <property type="entry name" value="MdtA-like_C"/>
</dbReference>
<evidence type="ECO:0000256" key="4">
    <source>
        <dbReference type="SAM" id="Coils"/>
    </source>
</evidence>
<evidence type="ECO:0000256" key="2">
    <source>
        <dbReference type="ARBA" id="ARBA00009477"/>
    </source>
</evidence>
<keyword evidence="8" id="KW-1185">Reference proteome</keyword>
<evidence type="ECO:0000313" key="8">
    <source>
        <dbReference type="Proteomes" id="UP000006334"/>
    </source>
</evidence>
<comment type="caution">
    <text evidence="7">The sequence shown here is derived from an EMBL/GenBank/DDBJ whole genome shotgun (WGS) entry which is preliminary data.</text>
</comment>
<dbReference type="GO" id="GO:0015562">
    <property type="term" value="F:efflux transmembrane transporter activity"/>
    <property type="evidence" value="ECO:0007669"/>
    <property type="project" value="TreeGrafter"/>
</dbReference>
<evidence type="ECO:0000256" key="1">
    <source>
        <dbReference type="ARBA" id="ARBA00004196"/>
    </source>
</evidence>
<dbReference type="OrthoDB" id="5730196at2"/>
<dbReference type="STRING" id="1127673.GLIP_1967"/>
<name>K6YTH9_9ALTE</name>
<comment type="similarity">
    <text evidence="2">Belongs to the membrane fusion protein (MFP) (TC 8.A.1) family.</text>
</comment>
<dbReference type="AlphaFoldDB" id="K6YTH9"/>
<feature type="domain" description="Multidrug resistance protein MdtA-like C-terminal permuted SH3" evidence="6">
    <location>
        <begin position="329"/>
        <end position="369"/>
    </location>
</feature>
<dbReference type="Pfam" id="PF25917">
    <property type="entry name" value="BSH_RND"/>
    <property type="match status" value="1"/>
</dbReference>
<keyword evidence="4" id="KW-0175">Coiled coil</keyword>
<dbReference type="eggNOG" id="COG0845">
    <property type="taxonomic scope" value="Bacteria"/>
</dbReference>
<dbReference type="PANTHER" id="PTHR30469">
    <property type="entry name" value="MULTIDRUG RESISTANCE PROTEIN MDTA"/>
    <property type="match status" value="1"/>
</dbReference>
<dbReference type="SUPFAM" id="SSF111369">
    <property type="entry name" value="HlyD-like secretion proteins"/>
    <property type="match status" value="1"/>
</dbReference>
<dbReference type="GO" id="GO:1990281">
    <property type="term" value="C:efflux pump complex"/>
    <property type="evidence" value="ECO:0007669"/>
    <property type="project" value="TreeGrafter"/>
</dbReference>
<keyword evidence="3" id="KW-0813">Transport</keyword>
<protein>
    <submittedName>
        <fullName evidence="7">Membrane-fusion protein</fullName>
    </submittedName>
</protein>
<dbReference type="Gene3D" id="1.10.287.470">
    <property type="entry name" value="Helix hairpin bin"/>
    <property type="match status" value="1"/>
</dbReference>
<accession>K6YTH9</accession>
<dbReference type="InterPro" id="IPR058625">
    <property type="entry name" value="MdtA-like_BSH"/>
</dbReference>
<organism evidence="7 8">
    <name type="scientific">Aliiglaciecola lipolytica E3</name>
    <dbReference type="NCBI Taxonomy" id="1127673"/>
    <lineage>
        <taxon>Bacteria</taxon>
        <taxon>Pseudomonadati</taxon>
        <taxon>Pseudomonadota</taxon>
        <taxon>Gammaproteobacteria</taxon>
        <taxon>Alteromonadales</taxon>
        <taxon>Alteromonadaceae</taxon>
        <taxon>Aliiglaciecola</taxon>
    </lineage>
</organism>
<dbReference type="Gene3D" id="2.40.420.20">
    <property type="match status" value="1"/>
</dbReference>
<evidence type="ECO:0000313" key="7">
    <source>
        <dbReference type="EMBL" id="GAC14595.1"/>
    </source>
</evidence>
<sequence>MASSTTKILVPLVILALAVVGFIGLLLSKKPPEIVEVEERPFLVNVEPARLETINFKVHSQGTVAPRVETRLSVQVTGKVEWVADSFIEGGMFKQGDVLIQLEKYDYQTEVKLAEAELARAEASLEEEIARGKVAEQEWRSVKGNVAPELGLRKPQLATEKANLSAAKAQLEKALRNLQRTSITAPFDGLVKSKNVDLGQFVSLGSELGVIYSTKVAEVRMPLSDNDMAFMRISNGKIDAPKVTLSAVVAGAKSQWVGKLVRDEGVLDEQRRVIYAVAEIIDPYLRESDSKDSNRVPLKFGRFVQAEIVGQNSENILVLPRNVLRLDGTLLIVDSNNELQIKQVVVKRADEKYVYISQGINEGDLVITSAVPNPFNGMKVRLPDDEEDNNNIQQLDKQVSTSKSVSNAGDAK</sequence>